<dbReference type="PANTHER" id="PTHR42047">
    <property type="entry name" value="PROTEIN, PUTATIVE (AFU_ORTHOLOGUE AFUA_6G03560)-RELATED"/>
    <property type="match status" value="1"/>
</dbReference>
<dbReference type="EMBL" id="JAABOJ010000033">
    <property type="protein sequence ID" value="KAF3276301.1"/>
    <property type="molecule type" value="Genomic_DNA"/>
</dbReference>
<feature type="signal peptide" evidence="1">
    <location>
        <begin position="1"/>
        <end position="18"/>
    </location>
</feature>
<dbReference type="PANTHER" id="PTHR42047:SF1">
    <property type="entry name" value="PROTEIN, PUTATIVE (AFU_ORTHOLOGUE AFUA_6G03560)-RELATED"/>
    <property type="match status" value="1"/>
</dbReference>
<dbReference type="OrthoDB" id="5430620at2759"/>
<organism evidence="2 3">
    <name type="scientific">Orbilia oligospora</name>
    <name type="common">Nematode-trapping fungus</name>
    <name type="synonym">Arthrobotrys oligospora</name>
    <dbReference type="NCBI Taxonomy" id="2813651"/>
    <lineage>
        <taxon>Eukaryota</taxon>
        <taxon>Fungi</taxon>
        <taxon>Dikarya</taxon>
        <taxon>Ascomycota</taxon>
        <taxon>Pezizomycotina</taxon>
        <taxon>Orbiliomycetes</taxon>
        <taxon>Orbiliales</taxon>
        <taxon>Orbiliaceae</taxon>
        <taxon>Orbilia</taxon>
    </lineage>
</organism>
<evidence type="ECO:0000313" key="2">
    <source>
        <dbReference type="EMBL" id="KAF3276301.1"/>
    </source>
</evidence>
<protein>
    <submittedName>
        <fullName evidence="2">Uncharacterized protein</fullName>
    </submittedName>
</protein>
<evidence type="ECO:0000256" key="1">
    <source>
        <dbReference type="SAM" id="SignalP"/>
    </source>
</evidence>
<gene>
    <name evidence="2" type="ORF">TWF970_006273</name>
</gene>
<feature type="chain" id="PRO_5028847884" evidence="1">
    <location>
        <begin position="19"/>
        <end position="219"/>
    </location>
</feature>
<dbReference type="InterPro" id="IPR052820">
    <property type="entry name" value="PhiA_domain"/>
</dbReference>
<accession>A0A7C8R884</accession>
<dbReference type="Proteomes" id="UP000474640">
    <property type="component" value="Unassembled WGS sequence"/>
</dbReference>
<sequence>MHFIGAATLLSLVAAVSSAPAPAPVPPSRFATGTAFWPSFKIDGFDQAAVTYYGYFYLGKDTSTVGCDPKIEAEDKEKGTKKCDTMGSSHWVIWYAGTAILDVLVPGGQMLYIDPTGALRYTAPGKPTPPLDAEIRGFRVRQDPTDKKLYFYHTRGSFVACPEGAAGSGVYKLFVDTKDKKLEREKKCVPVPGSGRPTGINGANWYSYLTEPKKQGKRS</sequence>
<reference evidence="2 3" key="1">
    <citation type="submission" date="2020-01" db="EMBL/GenBank/DDBJ databases">
        <authorList>
            <person name="Palmer J.M."/>
        </authorList>
    </citation>
    <scope>NUCLEOTIDE SEQUENCE [LARGE SCALE GENOMIC DNA]</scope>
    <source>
        <strain evidence="2 3">TWF970</strain>
    </source>
</reference>
<evidence type="ECO:0000313" key="3">
    <source>
        <dbReference type="Proteomes" id="UP000474640"/>
    </source>
</evidence>
<name>A0A7C8R884_ORBOL</name>
<proteinExistence type="predicted"/>
<dbReference type="AlphaFoldDB" id="A0A7C8R884"/>
<keyword evidence="1" id="KW-0732">Signal</keyword>
<comment type="caution">
    <text evidence="2">The sequence shown here is derived from an EMBL/GenBank/DDBJ whole genome shotgun (WGS) entry which is preliminary data.</text>
</comment>